<accession>A0A0N9IAM9</accession>
<evidence type="ECO:0000256" key="1">
    <source>
        <dbReference type="SAM" id="SignalP"/>
    </source>
</evidence>
<dbReference type="InterPro" id="IPR025507">
    <property type="entry name" value="DUF4394"/>
</dbReference>
<dbReference type="OrthoDB" id="531718at2"/>
<keyword evidence="1" id="KW-0732">Signal</keyword>
<protein>
    <recommendedName>
        <fullName evidence="2">DUF4394 domain-containing protein</fullName>
    </recommendedName>
</protein>
<feature type="domain" description="DUF4394" evidence="2">
    <location>
        <begin position="50"/>
        <end position="276"/>
    </location>
</feature>
<evidence type="ECO:0000313" key="4">
    <source>
        <dbReference type="Proteomes" id="UP000063699"/>
    </source>
</evidence>
<reference evidence="3 4" key="1">
    <citation type="submission" date="2015-07" db="EMBL/GenBank/DDBJ databases">
        <title>Genome sequencing of Kibdelosporangium phytohabitans.</title>
        <authorList>
            <person name="Qin S."/>
            <person name="Xing K."/>
        </authorList>
    </citation>
    <scope>NUCLEOTIDE SEQUENCE [LARGE SCALE GENOMIC DNA]</scope>
    <source>
        <strain evidence="3 4">KLBMP1111</strain>
    </source>
</reference>
<dbReference type="STRING" id="860235.AOZ06_37605"/>
<name>A0A0N9IAM9_9PSEU</name>
<sequence>MGSRFSRRIGVAVLTAATATAVAVGVPASSTAGTAPSLQVFGILANGTVMAAFKTNTPQQLDWVRSVSGLTGNDKSLIGIDYRVQDGKLYGVANHGGIYTITLPVKPEDPVRVHKVSQLTVALHGTRFGVDFNPAANRLRVVSDTGQNLRHDTDGGVTAADTNLSATAVTAAAYTNNDLHPDTDTTLFVLNTSTDRAAIQSPANSGQIAPTGKLGPDADTDAGLDIYSDLTGSKTATNTAFGTLVVAGVGRFYAVEVLTGTATEIGAFPLPVTDVAIALDKN</sequence>
<dbReference type="RefSeq" id="WP_054293729.1">
    <property type="nucleotide sequence ID" value="NZ_CP012752.1"/>
</dbReference>
<proteinExistence type="predicted"/>
<gene>
    <name evidence="3" type="ORF">AOZ06_37605</name>
</gene>
<feature type="signal peptide" evidence="1">
    <location>
        <begin position="1"/>
        <end position="23"/>
    </location>
</feature>
<dbReference type="Pfam" id="PF14339">
    <property type="entry name" value="DUF4394"/>
    <property type="match status" value="1"/>
</dbReference>
<organism evidence="3 4">
    <name type="scientific">Kibdelosporangium phytohabitans</name>
    <dbReference type="NCBI Taxonomy" id="860235"/>
    <lineage>
        <taxon>Bacteria</taxon>
        <taxon>Bacillati</taxon>
        <taxon>Actinomycetota</taxon>
        <taxon>Actinomycetes</taxon>
        <taxon>Pseudonocardiales</taxon>
        <taxon>Pseudonocardiaceae</taxon>
        <taxon>Kibdelosporangium</taxon>
    </lineage>
</organism>
<dbReference type="KEGG" id="kphy:AOZ06_37605"/>
<dbReference type="Proteomes" id="UP000063699">
    <property type="component" value="Chromosome"/>
</dbReference>
<dbReference type="AlphaFoldDB" id="A0A0N9IAM9"/>
<keyword evidence="4" id="KW-1185">Reference proteome</keyword>
<evidence type="ECO:0000313" key="3">
    <source>
        <dbReference type="EMBL" id="ALG11833.1"/>
    </source>
</evidence>
<feature type="chain" id="PRO_5038397789" description="DUF4394 domain-containing protein" evidence="1">
    <location>
        <begin position="24"/>
        <end position="282"/>
    </location>
</feature>
<evidence type="ECO:0000259" key="2">
    <source>
        <dbReference type="Pfam" id="PF14339"/>
    </source>
</evidence>
<dbReference type="EMBL" id="CP012752">
    <property type="protein sequence ID" value="ALG11833.1"/>
    <property type="molecule type" value="Genomic_DNA"/>
</dbReference>